<dbReference type="GO" id="GO:0005886">
    <property type="term" value="C:plasma membrane"/>
    <property type="evidence" value="ECO:0007669"/>
    <property type="project" value="UniProtKB-SubCell"/>
</dbReference>
<organism evidence="11 12">
    <name type="scientific">Paenibacillus arenilitoris</name>
    <dbReference type="NCBI Taxonomy" id="2772299"/>
    <lineage>
        <taxon>Bacteria</taxon>
        <taxon>Bacillati</taxon>
        <taxon>Bacillota</taxon>
        <taxon>Bacilli</taxon>
        <taxon>Bacillales</taxon>
        <taxon>Paenibacillaceae</taxon>
        <taxon>Paenibacillus</taxon>
    </lineage>
</organism>
<keyword evidence="6 8" id="KW-0472">Membrane</keyword>
<keyword evidence="3" id="KW-1003">Cell membrane</keyword>
<feature type="domain" description="Tyrosine-protein kinase G-rich" evidence="10">
    <location>
        <begin position="143"/>
        <end position="194"/>
    </location>
</feature>
<feature type="transmembrane region" description="Helical" evidence="8">
    <location>
        <begin position="174"/>
        <end position="195"/>
    </location>
</feature>
<gene>
    <name evidence="11" type="ORF">IDH41_26510</name>
</gene>
<comment type="similarity">
    <text evidence="2">Belongs to the CpsC/CapA family.</text>
</comment>
<accession>A0A927CQY7</accession>
<evidence type="ECO:0000256" key="4">
    <source>
        <dbReference type="ARBA" id="ARBA00022692"/>
    </source>
</evidence>
<evidence type="ECO:0000256" key="5">
    <source>
        <dbReference type="ARBA" id="ARBA00022989"/>
    </source>
</evidence>
<comment type="caution">
    <text evidence="11">The sequence shown here is derived from an EMBL/GenBank/DDBJ whole genome shotgun (WGS) entry which is preliminary data.</text>
</comment>
<dbReference type="InterPro" id="IPR032807">
    <property type="entry name" value="GNVR"/>
</dbReference>
<feature type="transmembrane region" description="Helical" evidence="8">
    <location>
        <begin position="14"/>
        <end position="36"/>
    </location>
</feature>
<keyword evidence="12" id="KW-1185">Reference proteome</keyword>
<dbReference type="PANTHER" id="PTHR32309:SF13">
    <property type="entry name" value="FERRIC ENTEROBACTIN TRANSPORT PROTEIN FEPE"/>
    <property type="match status" value="1"/>
</dbReference>
<reference evidence="11" key="1">
    <citation type="submission" date="2020-09" db="EMBL/GenBank/DDBJ databases">
        <title>A novel bacterium of genus Paenibacillus, isolated from South China Sea.</title>
        <authorList>
            <person name="Huang H."/>
            <person name="Mo K."/>
            <person name="Hu Y."/>
        </authorList>
    </citation>
    <scope>NUCLEOTIDE SEQUENCE</scope>
    <source>
        <strain evidence="11">IB182493</strain>
    </source>
</reference>
<dbReference type="GO" id="GO:0004713">
    <property type="term" value="F:protein tyrosine kinase activity"/>
    <property type="evidence" value="ECO:0007669"/>
    <property type="project" value="TreeGrafter"/>
</dbReference>
<dbReference type="AlphaFoldDB" id="A0A927CQY7"/>
<dbReference type="PANTHER" id="PTHR32309">
    <property type="entry name" value="TYROSINE-PROTEIN KINASE"/>
    <property type="match status" value="1"/>
</dbReference>
<keyword evidence="5 8" id="KW-1133">Transmembrane helix</keyword>
<name>A0A927CQY7_9BACL</name>
<dbReference type="InterPro" id="IPR050445">
    <property type="entry name" value="Bact_polysacc_biosynth/exp"/>
</dbReference>
<dbReference type="RefSeq" id="WP_190866573.1">
    <property type="nucleotide sequence ID" value="NZ_JACXIY010000042.1"/>
</dbReference>
<evidence type="ECO:0000256" key="7">
    <source>
        <dbReference type="SAM" id="MobiDB-lite"/>
    </source>
</evidence>
<comment type="subcellular location">
    <subcellularLocation>
        <location evidence="1">Cell membrane</location>
        <topology evidence="1">Multi-pass membrane protein</topology>
    </subcellularLocation>
</comment>
<protein>
    <submittedName>
        <fullName evidence="11">Lipopolysaccharide biosynthesis protein</fullName>
    </submittedName>
</protein>
<feature type="region of interest" description="Disordered" evidence="7">
    <location>
        <begin position="225"/>
        <end position="251"/>
    </location>
</feature>
<evidence type="ECO:0000256" key="3">
    <source>
        <dbReference type="ARBA" id="ARBA00022475"/>
    </source>
</evidence>
<proteinExistence type="inferred from homology"/>
<evidence type="ECO:0000259" key="10">
    <source>
        <dbReference type="Pfam" id="PF13807"/>
    </source>
</evidence>
<feature type="compositionally biased region" description="Low complexity" evidence="7">
    <location>
        <begin position="231"/>
        <end position="240"/>
    </location>
</feature>
<dbReference type="Proteomes" id="UP000632125">
    <property type="component" value="Unassembled WGS sequence"/>
</dbReference>
<evidence type="ECO:0000256" key="6">
    <source>
        <dbReference type="ARBA" id="ARBA00023136"/>
    </source>
</evidence>
<evidence type="ECO:0000256" key="2">
    <source>
        <dbReference type="ARBA" id="ARBA00006683"/>
    </source>
</evidence>
<evidence type="ECO:0000256" key="8">
    <source>
        <dbReference type="SAM" id="Phobius"/>
    </source>
</evidence>
<keyword evidence="4 8" id="KW-0812">Transmembrane</keyword>
<dbReference type="Pfam" id="PF02706">
    <property type="entry name" value="Wzz"/>
    <property type="match status" value="1"/>
</dbReference>
<evidence type="ECO:0000313" key="11">
    <source>
        <dbReference type="EMBL" id="MBD2872139.1"/>
    </source>
</evidence>
<sequence>MELKQYWNIVKRRLLLIALMIIVVCSAVGIYSFLFIKPQYTASATLIVNDFKDSAELLPSIDAGSITSTIGLIKTYKEIVKTPSMMKKVLNEYPDLANSYSELSGKVSVGSVSETQIMTITAREDSYEKAANIVNAVATVFQKSVPELMKIDNVSVLDQADPTEKRGPVAPNPIMNIAVAFILAAMAGIGLAFLLEHLDDTVKNEEDVEMLLGVPVLTSIPRFKESDAAERGTTTTMTRGTGRGSNVSLDT</sequence>
<evidence type="ECO:0000256" key="1">
    <source>
        <dbReference type="ARBA" id="ARBA00004651"/>
    </source>
</evidence>
<evidence type="ECO:0000259" key="9">
    <source>
        <dbReference type="Pfam" id="PF02706"/>
    </source>
</evidence>
<dbReference type="EMBL" id="JACXIY010000042">
    <property type="protein sequence ID" value="MBD2872139.1"/>
    <property type="molecule type" value="Genomic_DNA"/>
</dbReference>
<dbReference type="Pfam" id="PF13807">
    <property type="entry name" value="GNVR"/>
    <property type="match status" value="1"/>
</dbReference>
<feature type="domain" description="Polysaccharide chain length determinant N-terminal" evidence="9">
    <location>
        <begin position="2"/>
        <end position="92"/>
    </location>
</feature>
<dbReference type="InterPro" id="IPR003856">
    <property type="entry name" value="LPS_length_determ_N"/>
</dbReference>
<evidence type="ECO:0000313" key="12">
    <source>
        <dbReference type="Proteomes" id="UP000632125"/>
    </source>
</evidence>